<dbReference type="PANTHER" id="PTHR18895">
    <property type="entry name" value="HEMK METHYLTRANSFERASE"/>
    <property type="match status" value="1"/>
</dbReference>
<organism evidence="7 8">
    <name type="scientific">Micromonospora zhanjiangensis</name>
    <dbReference type="NCBI Taxonomy" id="1522057"/>
    <lineage>
        <taxon>Bacteria</taxon>
        <taxon>Bacillati</taxon>
        <taxon>Actinomycetota</taxon>
        <taxon>Actinomycetes</taxon>
        <taxon>Micromonosporales</taxon>
        <taxon>Micromonosporaceae</taxon>
        <taxon>Micromonospora</taxon>
    </lineage>
</organism>
<sequence>MGANPTDTGTSHRADVVARLRAAGCVFAEDEAELLLAAAGGPAELADMVQRRVAGLPLEHIVGFVEFCGRRVGVEPGVFVPRQRTALLVSAAVAVAGDRPAVVELCCGSGAVACAVADRVAPSWLAAVDLDPVAVGCARRNLAAVGGQVFQGDLFDPLPADRRGRVDLALAVAPYVPSAAIALLPPEARLHEPALALDGGADGLDVLRRIVGRAPDWLAPGGWLAVEVGDSQVEPLGTLLRRTGLEPTVVREPDGVGVVVTARLPG</sequence>
<feature type="domain" description="Methyltransferase small" evidence="6">
    <location>
        <begin position="85"/>
        <end position="159"/>
    </location>
</feature>
<reference evidence="8" key="1">
    <citation type="journal article" date="2019" name="Int. J. Syst. Evol. Microbiol.">
        <title>The Global Catalogue of Microorganisms (GCM) 10K type strain sequencing project: providing services to taxonomists for standard genome sequencing and annotation.</title>
        <authorList>
            <consortium name="The Broad Institute Genomics Platform"/>
            <consortium name="The Broad Institute Genome Sequencing Center for Infectious Disease"/>
            <person name="Wu L."/>
            <person name="Ma J."/>
        </authorList>
    </citation>
    <scope>NUCLEOTIDE SEQUENCE [LARGE SCALE GENOMIC DNA]</scope>
    <source>
        <strain evidence="8">2902at01</strain>
    </source>
</reference>
<evidence type="ECO:0000256" key="3">
    <source>
        <dbReference type="ARBA" id="ARBA00022679"/>
    </source>
</evidence>
<dbReference type="NCBIfam" id="TIGR03704">
    <property type="entry name" value="PrmC_rel_meth"/>
    <property type="match status" value="1"/>
</dbReference>
<dbReference type="EMBL" id="JBHSBN010000002">
    <property type="protein sequence ID" value="MFC4105042.1"/>
    <property type="molecule type" value="Genomic_DNA"/>
</dbReference>
<protein>
    <recommendedName>
        <fullName evidence="1">peptide chain release factor N(5)-glutamine methyltransferase</fullName>
        <ecNumber evidence="1">2.1.1.297</ecNumber>
    </recommendedName>
</protein>
<evidence type="ECO:0000256" key="5">
    <source>
        <dbReference type="ARBA" id="ARBA00048391"/>
    </source>
</evidence>
<dbReference type="InterPro" id="IPR004556">
    <property type="entry name" value="HemK-like"/>
</dbReference>
<keyword evidence="3" id="KW-0808">Transferase</keyword>
<proteinExistence type="predicted"/>
<gene>
    <name evidence="7" type="ORF">ACFOX0_03695</name>
</gene>
<dbReference type="InterPro" id="IPR050320">
    <property type="entry name" value="N5-glutamine_MTase"/>
</dbReference>
<dbReference type="Gene3D" id="3.40.50.150">
    <property type="entry name" value="Vaccinia Virus protein VP39"/>
    <property type="match status" value="1"/>
</dbReference>
<keyword evidence="8" id="KW-1185">Reference proteome</keyword>
<evidence type="ECO:0000259" key="6">
    <source>
        <dbReference type="Pfam" id="PF05175"/>
    </source>
</evidence>
<dbReference type="InterPro" id="IPR007848">
    <property type="entry name" value="Small_mtfrase_dom"/>
</dbReference>
<dbReference type="NCBIfam" id="TIGR00536">
    <property type="entry name" value="hemK_fam"/>
    <property type="match status" value="1"/>
</dbReference>
<dbReference type="InterPro" id="IPR022446">
    <property type="entry name" value="MeTrfrase_put"/>
</dbReference>
<keyword evidence="4" id="KW-0949">S-adenosyl-L-methionine</keyword>
<evidence type="ECO:0000256" key="4">
    <source>
        <dbReference type="ARBA" id="ARBA00022691"/>
    </source>
</evidence>
<dbReference type="SUPFAM" id="SSF53335">
    <property type="entry name" value="S-adenosyl-L-methionine-dependent methyltransferases"/>
    <property type="match status" value="1"/>
</dbReference>
<evidence type="ECO:0000313" key="7">
    <source>
        <dbReference type="EMBL" id="MFC4105042.1"/>
    </source>
</evidence>
<name>A0ABV8KG69_9ACTN</name>
<dbReference type="EC" id="2.1.1.297" evidence="1"/>
<evidence type="ECO:0000256" key="2">
    <source>
        <dbReference type="ARBA" id="ARBA00022603"/>
    </source>
</evidence>
<dbReference type="Proteomes" id="UP001595868">
    <property type="component" value="Unassembled WGS sequence"/>
</dbReference>
<evidence type="ECO:0000256" key="1">
    <source>
        <dbReference type="ARBA" id="ARBA00012771"/>
    </source>
</evidence>
<keyword evidence="2" id="KW-0489">Methyltransferase</keyword>
<dbReference type="Pfam" id="PF05175">
    <property type="entry name" value="MTS"/>
    <property type="match status" value="1"/>
</dbReference>
<dbReference type="InterPro" id="IPR029063">
    <property type="entry name" value="SAM-dependent_MTases_sf"/>
</dbReference>
<dbReference type="RefSeq" id="WP_377542039.1">
    <property type="nucleotide sequence ID" value="NZ_JBHSBN010000002.1"/>
</dbReference>
<dbReference type="PANTHER" id="PTHR18895:SF74">
    <property type="entry name" value="MTRF1L RELEASE FACTOR GLUTAMINE METHYLTRANSFERASE"/>
    <property type="match status" value="1"/>
</dbReference>
<comment type="caution">
    <text evidence="7">The sequence shown here is derived from an EMBL/GenBank/DDBJ whole genome shotgun (WGS) entry which is preliminary data.</text>
</comment>
<accession>A0ABV8KG69</accession>
<evidence type="ECO:0000313" key="8">
    <source>
        <dbReference type="Proteomes" id="UP001595868"/>
    </source>
</evidence>
<dbReference type="CDD" id="cd02440">
    <property type="entry name" value="AdoMet_MTases"/>
    <property type="match status" value="1"/>
</dbReference>
<comment type="catalytic activity">
    <reaction evidence="5">
        <text>L-glutaminyl-[peptide chain release factor] + S-adenosyl-L-methionine = N(5)-methyl-L-glutaminyl-[peptide chain release factor] + S-adenosyl-L-homocysteine + H(+)</text>
        <dbReference type="Rhea" id="RHEA:42896"/>
        <dbReference type="Rhea" id="RHEA-COMP:10271"/>
        <dbReference type="Rhea" id="RHEA-COMP:10272"/>
        <dbReference type="ChEBI" id="CHEBI:15378"/>
        <dbReference type="ChEBI" id="CHEBI:30011"/>
        <dbReference type="ChEBI" id="CHEBI:57856"/>
        <dbReference type="ChEBI" id="CHEBI:59789"/>
        <dbReference type="ChEBI" id="CHEBI:61891"/>
        <dbReference type="EC" id="2.1.1.297"/>
    </reaction>
</comment>